<keyword evidence="2" id="KW-0812">Transmembrane</keyword>
<reference evidence="3" key="1">
    <citation type="submission" date="2020-07" db="EMBL/GenBank/DDBJ databases">
        <title>Draft Genome Sequence of a Deep-Sea Yeast, Naganishia (Cryptococcus) liquefaciens strain N6.</title>
        <authorList>
            <person name="Han Y.W."/>
            <person name="Kajitani R."/>
            <person name="Morimoto H."/>
            <person name="Parhat M."/>
            <person name="Tsubouchi H."/>
            <person name="Bakenova O."/>
            <person name="Ogata M."/>
            <person name="Argunhan B."/>
            <person name="Aoki R."/>
            <person name="Kajiwara S."/>
            <person name="Itoh T."/>
            <person name="Iwasaki H."/>
        </authorList>
    </citation>
    <scope>NUCLEOTIDE SEQUENCE</scope>
    <source>
        <strain evidence="3">N6</strain>
    </source>
</reference>
<dbReference type="AlphaFoldDB" id="A0A8H3TPF5"/>
<protein>
    <submittedName>
        <fullName evidence="3">Uncharacterized protein</fullName>
    </submittedName>
</protein>
<evidence type="ECO:0000256" key="1">
    <source>
        <dbReference type="SAM" id="MobiDB-lite"/>
    </source>
</evidence>
<accession>A0A8H3TPF5</accession>
<name>A0A8H3TPF5_9TREE</name>
<organism evidence="3 4">
    <name type="scientific">Naganishia liquefaciens</name>
    <dbReference type="NCBI Taxonomy" id="104408"/>
    <lineage>
        <taxon>Eukaryota</taxon>
        <taxon>Fungi</taxon>
        <taxon>Dikarya</taxon>
        <taxon>Basidiomycota</taxon>
        <taxon>Agaricomycotina</taxon>
        <taxon>Tremellomycetes</taxon>
        <taxon>Filobasidiales</taxon>
        <taxon>Filobasidiaceae</taxon>
        <taxon>Naganishia</taxon>
    </lineage>
</organism>
<comment type="caution">
    <text evidence="3">The sequence shown here is derived from an EMBL/GenBank/DDBJ whole genome shotgun (WGS) entry which is preliminary data.</text>
</comment>
<sequence length="178" mass="19635">MSDLPRYELVPSHDVDTKQANGARPSDEESGWLSQAGASSSSTAASSRICYSFKPEYPVPGKEEDVVGLRGANKQHTIAIVKRAFPTLQQYADDRIEFLLPSADSEAVNKDTKWFRMLDEAWAGLDSHPPAVMRVQVAADAADLVKRARRGRRILLFALSPLIVYILVIAIFVFLSST</sequence>
<evidence type="ECO:0000313" key="3">
    <source>
        <dbReference type="EMBL" id="GHJ84931.1"/>
    </source>
</evidence>
<evidence type="ECO:0000256" key="2">
    <source>
        <dbReference type="SAM" id="Phobius"/>
    </source>
</evidence>
<dbReference type="EMBL" id="BLZA01000010">
    <property type="protein sequence ID" value="GHJ84931.1"/>
    <property type="molecule type" value="Genomic_DNA"/>
</dbReference>
<evidence type="ECO:0000313" key="4">
    <source>
        <dbReference type="Proteomes" id="UP000620104"/>
    </source>
</evidence>
<keyword evidence="2" id="KW-1133">Transmembrane helix</keyword>
<dbReference type="OrthoDB" id="2581425at2759"/>
<gene>
    <name evidence="3" type="ORF">NliqN6_1333</name>
</gene>
<dbReference type="Proteomes" id="UP000620104">
    <property type="component" value="Unassembled WGS sequence"/>
</dbReference>
<keyword evidence="4" id="KW-1185">Reference proteome</keyword>
<feature type="region of interest" description="Disordered" evidence="1">
    <location>
        <begin position="1"/>
        <end position="39"/>
    </location>
</feature>
<feature type="transmembrane region" description="Helical" evidence="2">
    <location>
        <begin position="154"/>
        <end position="175"/>
    </location>
</feature>
<proteinExistence type="predicted"/>
<keyword evidence="2" id="KW-0472">Membrane</keyword>